<feature type="compositionally biased region" description="Polar residues" evidence="1">
    <location>
        <begin position="508"/>
        <end position="517"/>
    </location>
</feature>
<keyword evidence="5" id="KW-1185">Reference proteome</keyword>
<dbReference type="InterPro" id="IPR012337">
    <property type="entry name" value="RNaseH-like_sf"/>
</dbReference>
<evidence type="ECO:0000313" key="5">
    <source>
        <dbReference type="Proteomes" id="UP000250086"/>
    </source>
</evidence>
<protein>
    <submittedName>
        <fullName evidence="4">Integrase core domain</fullName>
    </submittedName>
</protein>
<evidence type="ECO:0000259" key="2">
    <source>
        <dbReference type="PROSITE" id="PS50994"/>
    </source>
</evidence>
<dbReference type="InterPro" id="IPR036397">
    <property type="entry name" value="RNaseH_sf"/>
</dbReference>
<dbReference type="GO" id="GO:0003676">
    <property type="term" value="F:nucleic acid binding"/>
    <property type="evidence" value="ECO:0007669"/>
    <property type="project" value="InterPro"/>
</dbReference>
<dbReference type="PANTHER" id="PTHR35004:SF6">
    <property type="entry name" value="TRANSPOSASE"/>
    <property type="match status" value="1"/>
</dbReference>
<feature type="region of interest" description="Disordered" evidence="1">
    <location>
        <begin position="410"/>
        <end position="453"/>
    </location>
</feature>
<dbReference type="Proteomes" id="UP000250086">
    <property type="component" value="Unassembled WGS sequence"/>
</dbReference>
<dbReference type="Pfam" id="PF00665">
    <property type="entry name" value="rve"/>
    <property type="match status" value="1"/>
</dbReference>
<dbReference type="SUPFAM" id="SSF53098">
    <property type="entry name" value="Ribonuclease H-like"/>
    <property type="match status" value="1"/>
</dbReference>
<dbReference type="InterPro" id="IPR001584">
    <property type="entry name" value="Integrase_cat-core"/>
</dbReference>
<dbReference type="GO" id="GO:0015074">
    <property type="term" value="P:DNA integration"/>
    <property type="evidence" value="ECO:0007669"/>
    <property type="project" value="InterPro"/>
</dbReference>
<organism evidence="4 5">
    <name type="scientific">Anaerobiospirillum thomasii</name>
    <dbReference type="NCBI Taxonomy" id="179995"/>
    <lineage>
        <taxon>Bacteria</taxon>
        <taxon>Pseudomonadati</taxon>
        <taxon>Pseudomonadota</taxon>
        <taxon>Gammaproteobacteria</taxon>
        <taxon>Aeromonadales</taxon>
        <taxon>Succinivibrionaceae</taxon>
        <taxon>Anaerobiospirillum</taxon>
    </lineage>
</organism>
<dbReference type="RefSeq" id="WP_113743086.1">
    <property type="nucleotide sequence ID" value="NZ_UAPV01000001.1"/>
</dbReference>
<dbReference type="Gene3D" id="3.30.420.10">
    <property type="entry name" value="Ribonuclease H-like superfamily/Ribonuclease H"/>
    <property type="match status" value="1"/>
</dbReference>
<dbReference type="PROSITE" id="PS50994">
    <property type="entry name" value="INTEGRASE"/>
    <property type="match status" value="1"/>
</dbReference>
<evidence type="ECO:0000313" key="3">
    <source>
        <dbReference type="EMBL" id="SPT68870.1"/>
    </source>
</evidence>
<evidence type="ECO:0000313" key="4">
    <source>
        <dbReference type="EMBL" id="SPT69045.1"/>
    </source>
</evidence>
<dbReference type="EMBL" id="UAPV01000001">
    <property type="protein sequence ID" value="SPT68870.1"/>
    <property type="molecule type" value="Genomic_DNA"/>
</dbReference>
<name>A0A2X0V8B0_9GAMM</name>
<feature type="compositionally biased region" description="Basic and acidic residues" evidence="1">
    <location>
        <begin position="415"/>
        <end position="433"/>
    </location>
</feature>
<feature type="domain" description="Integrase catalytic" evidence="2">
    <location>
        <begin position="171"/>
        <end position="328"/>
    </location>
</feature>
<dbReference type="AlphaFoldDB" id="A0A2X0V8B0"/>
<evidence type="ECO:0000256" key="1">
    <source>
        <dbReference type="SAM" id="MobiDB-lite"/>
    </source>
</evidence>
<accession>A0A2X0V8B0</accession>
<sequence>MTIRKKKYIVDLDARLRILSALIIAKNTGCTDGTTFTAMLKMAAANAGCSVRTLQRWLERYINNGKDIQALKPSYKGSEPKAKTNRLFDAAIKIVIAYRKENMTLTVPQLLRVVESEFPDFVGLLKRSTVQLYLKRNNCNRTQIKKDTCDYREIYLRYRKKHVLDSVQCDVKELPKGLITDDSGISCNAYIQLCVDNHSRKIISFAVSTEQKVQLVTDSIKSLVCNLGIPKTLVLDNGSIYRSKILARAAYLLDMKLHYCRPYAAESKGMVERVNLDLNEIENDIKHLKNISIEGLREIVEIWVNEHNNRSHSTLDNKTPNQVFDADTFPRRFTTPDIINTAFRIATTRVIGKDGTVSINNISYKAIVDSSKGIYVNDSAEFMIDEKGIVYQVLDVKDIRVIEPLNLKSCPQPDYKTDSDNKAPADNACDKPAKTGGKGQGHKQRPDEVNTCPPRYCMALSRDKARRDGTYTTEDEFVRDFNSKFYKSTESRNMARGPEVASPYAVQSKINNDNNTL</sequence>
<gene>
    <name evidence="3" type="ORF">NCTC13093_00216</name>
    <name evidence="4" type="ORF">NCTC13093_00408</name>
</gene>
<proteinExistence type="predicted"/>
<dbReference type="EMBL" id="UAPV01000001">
    <property type="protein sequence ID" value="SPT69045.1"/>
    <property type="molecule type" value="Genomic_DNA"/>
</dbReference>
<dbReference type="PANTHER" id="PTHR35004">
    <property type="entry name" value="TRANSPOSASE RV3428C-RELATED"/>
    <property type="match status" value="1"/>
</dbReference>
<reference evidence="4 5" key="1">
    <citation type="submission" date="2018-06" db="EMBL/GenBank/DDBJ databases">
        <authorList>
            <consortium name="Pathogen Informatics"/>
            <person name="Doyle S."/>
        </authorList>
    </citation>
    <scope>NUCLEOTIDE SEQUENCE [LARGE SCALE GENOMIC DNA]</scope>
    <source>
        <strain evidence="4 5">NCTC13093</strain>
    </source>
</reference>
<feature type="region of interest" description="Disordered" evidence="1">
    <location>
        <begin position="490"/>
        <end position="517"/>
    </location>
</feature>